<dbReference type="GeneTree" id="ENSGT01030000234573"/>
<reference evidence="2" key="2">
    <citation type="submission" date="2025-09" db="UniProtKB">
        <authorList>
            <consortium name="Ensembl"/>
        </authorList>
    </citation>
    <scope>IDENTIFICATION</scope>
</reference>
<dbReference type="AlphaFoldDB" id="A0A8D2JMF4"/>
<name>A0A8D2JMF4_SCIVU</name>
<feature type="compositionally biased region" description="Basic and acidic residues" evidence="1">
    <location>
        <begin position="89"/>
        <end position="103"/>
    </location>
</feature>
<accession>A0A8D2JMF4</accession>
<evidence type="ECO:0000313" key="3">
    <source>
        <dbReference type="Proteomes" id="UP000694564"/>
    </source>
</evidence>
<evidence type="ECO:0000313" key="2">
    <source>
        <dbReference type="Ensembl" id="ENSSVLP00005020977.1"/>
    </source>
</evidence>
<reference evidence="2" key="1">
    <citation type="submission" date="2025-08" db="UniProtKB">
        <authorList>
            <consortium name="Ensembl"/>
        </authorList>
    </citation>
    <scope>IDENTIFICATION</scope>
</reference>
<evidence type="ECO:0000256" key="1">
    <source>
        <dbReference type="SAM" id="MobiDB-lite"/>
    </source>
</evidence>
<keyword evidence="3" id="KW-1185">Reference proteome</keyword>
<feature type="region of interest" description="Disordered" evidence="1">
    <location>
        <begin position="1"/>
        <end position="139"/>
    </location>
</feature>
<proteinExistence type="predicted"/>
<protein>
    <submittedName>
        <fullName evidence="2">Uncharacterized protein</fullName>
    </submittedName>
</protein>
<feature type="compositionally biased region" description="Low complexity" evidence="1">
    <location>
        <begin position="37"/>
        <end position="50"/>
    </location>
</feature>
<feature type="compositionally biased region" description="Polar residues" evidence="1">
    <location>
        <begin position="108"/>
        <end position="121"/>
    </location>
</feature>
<dbReference type="Proteomes" id="UP000694564">
    <property type="component" value="Chromosome 17"/>
</dbReference>
<organism evidence="2 3">
    <name type="scientific">Sciurus vulgaris</name>
    <name type="common">Eurasian red squirrel</name>
    <dbReference type="NCBI Taxonomy" id="55149"/>
    <lineage>
        <taxon>Eukaryota</taxon>
        <taxon>Metazoa</taxon>
        <taxon>Chordata</taxon>
        <taxon>Craniata</taxon>
        <taxon>Vertebrata</taxon>
        <taxon>Euteleostomi</taxon>
        <taxon>Mammalia</taxon>
        <taxon>Eutheria</taxon>
        <taxon>Euarchontoglires</taxon>
        <taxon>Glires</taxon>
        <taxon>Rodentia</taxon>
        <taxon>Sciuromorpha</taxon>
        <taxon>Sciuridae</taxon>
        <taxon>Sciurinae</taxon>
        <taxon>Sciurini</taxon>
        <taxon>Sciurus</taxon>
    </lineage>
</organism>
<sequence>MDRGRIGSAASNRALSPPPTASNSSNSQSEKEDGTISNSNQNGVSSNGPGLHINEPTGGNKKPLHADMDTNGYETDNLTTDPKLAHMTARRENDLDEKIERPAKRQRVNSNGKESPGSSEFFQEAILHGNFEELENTDD</sequence>
<dbReference type="Ensembl" id="ENSSVLT00005023376.1">
    <property type="protein sequence ID" value="ENSSVLP00005020977.1"/>
    <property type="gene ID" value="ENSSVLG00005016765.1"/>
</dbReference>
<dbReference type="OrthoDB" id="5916873at2759"/>